<protein>
    <submittedName>
        <fullName evidence="5">NAD(P)-dependent dehydrogenase (Short-subunit alcohol dehydrogenase family)</fullName>
    </submittedName>
</protein>
<dbReference type="Pfam" id="PF00106">
    <property type="entry name" value="adh_short"/>
    <property type="match status" value="1"/>
</dbReference>
<dbReference type="CDD" id="cd05233">
    <property type="entry name" value="SDR_c"/>
    <property type="match status" value="1"/>
</dbReference>
<reference evidence="5 6" key="1">
    <citation type="submission" date="2020-07" db="EMBL/GenBank/DDBJ databases">
        <title>Sequencing the genomes of 1000 actinobacteria strains.</title>
        <authorList>
            <person name="Klenk H.-P."/>
        </authorList>
    </citation>
    <scope>NUCLEOTIDE SEQUENCE [LARGE SCALE GENOMIC DNA]</scope>
    <source>
        <strain evidence="5 6">DSM 42178</strain>
    </source>
</reference>
<dbReference type="PRINTS" id="PR00081">
    <property type="entry name" value="GDHRDH"/>
</dbReference>
<dbReference type="InterPro" id="IPR002347">
    <property type="entry name" value="SDR_fam"/>
</dbReference>
<dbReference type="SUPFAM" id="SSF51735">
    <property type="entry name" value="NAD(P)-binding Rossmann-fold domains"/>
    <property type="match status" value="1"/>
</dbReference>
<keyword evidence="2" id="KW-0560">Oxidoreductase</keyword>
<comment type="caution">
    <text evidence="5">The sequence shown here is derived from an EMBL/GenBank/DDBJ whole genome shotgun (WGS) entry which is preliminary data.</text>
</comment>
<evidence type="ECO:0000256" key="4">
    <source>
        <dbReference type="SAM" id="MobiDB-lite"/>
    </source>
</evidence>
<keyword evidence="6" id="KW-1185">Reference proteome</keyword>
<proteinExistence type="inferred from homology"/>
<dbReference type="PROSITE" id="PS00061">
    <property type="entry name" value="ADH_SHORT"/>
    <property type="match status" value="1"/>
</dbReference>
<evidence type="ECO:0000256" key="3">
    <source>
        <dbReference type="RuleBase" id="RU000363"/>
    </source>
</evidence>
<sequence>MGLDGRPTTRVAVVTGAAQGIGRRVSETLAAEGYALVLADLREPTETLAAVRRAAVPGTGDGDGDGAAGEGDGAATGAGAPRAVALTGDVADAEYARRLTDEVRERFGRVDVLVNNAGVSLLTPAEETTAEQWRRVLEVNLTGPFLLSQALGRLMLAAGSGAIVNIASIAGLHGVADRAAYNTSKHGLIGLTRTLAAEWGGRGVRVNAVCPGWVKTEMDAADQASGGYTDDDITDRVPMGRFAVPGDIAAAVSFLADPARSGFVNGVALPVDGGWTADASWTSLRLRKR</sequence>
<dbReference type="InterPro" id="IPR020904">
    <property type="entry name" value="Sc_DH/Rdtase_CS"/>
</dbReference>
<comment type="similarity">
    <text evidence="1 3">Belongs to the short-chain dehydrogenases/reductases (SDR) family.</text>
</comment>
<dbReference type="PANTHER" id="PTHR42760">
    <property type="entry name" value="SHORT-CHAIN DEHYDROGENASES/REDUCTASES FAMILY MEMBER"/>
    <property type="match status" value="1"/>
</dbReference>
<feature type="compositionally biased region" description="Gly residues" evidence="4">
    <location>
        <begin position="59"/>
        <end position="76"/>
    </location>
</feature>
<gene>
    <name evidence="5" type="ORF">FHU37_003342</name>
</gene>
<dbReference type="PRINTS" id="PR00080">
    <property type="entry name" value="SDRFAMILY"/>
</dbReference>
<organism evidence="5 6">
    <name type="scientific">Allostreptomyces psammosilenae</name>
    <dbReference type="NCBI Taxonomy" id="1892865"/>
    <lineage>
        <taxon>Bacteria</taxon>
        <taxon>Bacillati</taxon>
        <taxon>Actinomycetota</taxon>
        <taxon>Actinomycetes</taxon>
        <taxon>Kitasatosporales</taxon>
        <taxon>Streptomycetaceae</taxon>
        <taxon>Allostreptomyces</taxon>
    </lineage>
</organism>
<evidence type="ECO:0000256" key="1">
    <source>
        <dbReference type="ARBA" id="ARBA00006484"/>
    </source>
</evidence>
<feature type="region of interest" description="Disordered" evidence="4">
    <location>
        <begin position="55"/>
        <end position="79"/>
    </location>
</feature>
<dbReference type="EMBL" id="JACBZD010000001">
    <property type="protein sequence ID" value="NYI06399.1"/>
    <property type="molecule type" value="Genomic_DNA"/>
</dbReference>
<dbReference type="Proteomes" id="UP000567795">
    <property type="component" value="Unassembled WGS sequence"/>
</dbReference>
<dbReference type="Gene3D" id="3.40.50.720">
    <property type="entry name" value="NAD(P)-binding Rossmann-like Domain"/>
    <property type="match status" value="1"/>
</dbReference>
<dbReference type="Pfam" id="PF13561">
    <property type="entry name" value="adh_short_C2"/>
    <property type="match status" value="1"/>
</dbReference>
<dbReference type="AlphaFoldDB" id="A0A852ZVZ6"/>
<dbReference type="InterPro" id="IPR036291">
    <property type="entry name" value="NAD(P)-bd_dom_sf"/>
</dbReference>
<dbReference type="FunFam" id="3.40.50.720:FF:000084">
    <property type="entry name" value="Short-chain dehydrogenase reductase"/>
    <property type="match status" value="1"/>
</dbReference>
<dbReference type="GO" id="GO:0016616">
    <property type="term" value="F:oxidoreductase activity, acting on the CH-OH group of donors, NAD or NADP as acceptor"/>
    <property type="evidence" value="ECO:0007669"/>
    <property type="project" value="TreeGrafter"/>
</dbReference>
<evidence type="ECO:0000313" key="6">
    <source>
        <dbReference type="Proteomes" id="UP000567795"/>
    </source>
</evidence>
<evidence type="ECO:0000313" key="5">
    <source>
        <dbReference type="EMBL" id="NYI06399.1"/>
    </source>
</evidence>
<dbReference type="RefSeq" id="WP_179814984.1">
    <property type="nucleotide sequence ID" value="NZ_JACBZD010000001.1"/>
</dbReference>
<accession>A0A852ZVZ6</accession>
<evidence type="ECO:0000256" key="2">
    <source>
        <dbReference type="ARBA" id="ARBA00023002"/>
    </source>
</evidence>
<name>A0A852ZVZ6_9ACTN</name>